<feature type="region of interest" description="Disordered" evidence="2">
    <location>
        <begin position="279"/>
        <end position="334"/>
    </location>
</feature>
<dbReference type="InterPro" id="IPR016159">
    <property type="entry name" value="Cullin_repeat-like_dom_sf"/>
</dbReference>
<comment type="caution">
    <text evidence="3">The sequence shown here is derived from an EMBL/GenBank/DDBJ whole genome shotgun (WGS) entry which is preliminary data.</text>
</comment>
<dbReference type="Proteomes" id="UP000316079">
    <property type="component" value="Unassembled WGS sequence"/>
</dbReference>
<evidence type="ECO:0000313" key="3">
    <source>
        <dbReference type="EMBL" id="TRY82697.1"/>
    </source>
</evidence>
<evidence type="ECO:0008006" key="5">
    <source>
        <dbReference type="Google" id="ProtNLM"/>
    </source>
</evidence>
<dbReference type="SUPFAM" id="SSF74788">
    <property type="entry name" value="Cullin repeat-like"/>
    <property type="match status" value="1"/>
</dbReference>
<evidence type="ECO:0000313" key="4">
    <source>
        <dbReference type="Proteomes" id="UP000316079"/>
    </source>
</evidence>
<dbReference type="EMBL" id="SRMA01026542">
    <property type="protein sequence ID" value="TRY82697.1"/>
    <property type="molecule type" value="Genomic_DNA"/>
</dbReference>
<comment type="similarity">
    <text evidence="1">Belongs to the PROTOR family.</text>
</comment>
<dbReference type="AlphaFoldDB" id="A0A553PYC7"/>
<name>A0A553PYC7_9TELE</name>
<proteinExistence type="inferred from homology"/>
<feature type="compositionally biased region" description="Acidic residues" evidence="2">
    <location>
        <begin position="288"/>
        <end position="301"/>
    </location>
</feature>
<dbReference type="GO" id="GO:0031932">
    <property type="term" value="C:TORC2 complex"/>
    <property type="evidence" value="ECO:0007669"/>
    <property type="project" value="TreeGrafter"/>
</dbReference>
<dbReference type="STRING" id="623744.A0A553PYC7"/>
<gene>
    <name evidence="3" type="ORF">DNTS_018763</name>
</gene>
<dbReference type="PANTHER" id="PTHR32428:SF4">
    <property type="entry name" value="PROLINE-RICH PROTEIN 5"/>
    <property type="match status" value="1"/>
</dbReference>
<organism evidence="3 4">
    <name type="scientific">Danionella cerebrum</name>
    <dbReference type="NCBI Taxonomy" id="2873325"/>
    <lineage>
        <taxon>Eukaryota</taxon>
        <taxon>Metazoa</taxon>
        <taxon>Chordata</taxon>
        <taxon>Craniata</taxon>
        <taxon>Vertebrata</taxon>
        <taxon>Euteleostomi</taxon>
        <taxon>Actinopterygii</taxon>
        <taxon>Neopterygii</taxon>
        <taxon>Teleostei</taxon>
        <taxon>Ostariophysi</taxon>
        <taxon>Cypriniformes</taxon>
        <taxon>Danionidae</taxon>
        <taxon>Danioninae</taxon>
        <taxon>Danionella</taxon>
    </lineage>
</organism>
<feature type="compositionally biased region" description="Polar residues" evidence="2">
    <location>
        <begin position="302"/>
        <end position="311"/>
    </location>
</feature>
<accession>A0A553PYC7</accession>
<evidence type="ECO:0000256" key="2">
    <source>
        <dbReference type="SAM" id="MobiDB-lite"/>
    </source>
</evidence>
<dbReference type="InterPro" id="IPR013745">
    <property type="entry name" value="Bit61/PRR5"/>
</dbReference>
<dbReference type="GO" id="GO:0038203">
    <property type="term" value="P:TORC2 signaling"/>
    <property type="evidence" value="ECO:0007669"/>
    <property type="project" value="TreeGrafter"/>
</dbReference>
<reference evidence="3 4" key="1">
    <citation type="journal article" date="2019" name="Sci. Data">
        <title>Hybrid genome assembly and annotation of Danionella translucida.</title>
        <authorList>
            <person name="Kadobianskyi M."/>
            <person name="Schulze L."/>
            <person name="Schuelke M."/>
            <person name="Judkewitz B."/>
        </authorList>
    </citation>
    <scope>NUCLEOTIDE SEQUENCE [LARGE SCALE GENOMIC DNA]</scope>
    <source>
        <strain evidence="3 4">Bolton</strain>
    </source>
</reference>
<keyword evidence="4" id="KW-1185">Reference proteome</keyword>
<sequence length="334" mass="37435">MELALEDSHSQQQRAGNSAAWNSIQAAVLSLFQRRSLVENELFLLNEGVRSVMFSADGAPDLRQLLKTELGSFFTEYLQSQLLSKGMKLLDSLVDTWDFFFCDVLPMLQAIFYPVQGKDPSVRQLALLLFRNIIALSVKLEEALSRPHTQPPPGLTHMLLILQGVHEPGCVSSEYLRLECLVQKVVSPYLGTLGLFYNDRPVTHCSCLLEKRLRPTIRNPVLRSKSYNAPLPTAVVRCQSYNAPLPSSVGRCQSYSTSRLTPVVEHDCSEAGSGKRRHSFSQIRSCPEEEQVPEQELDLDCNSDQNPSSLDSDTEGIFIRFPRRRSSSDSQSKA</sequence>
<dbReference type="Pfam" id="PF08539">
    <property type="entry name" value="HbrB"/>
    <property type="match status" value="1"/>
</dbReference>
<dbReference type="PANTHER" id="PTHR32428">
    <property type="entry name" value="TARGET OF RAPAMYCIN COMPLEX 2 SUBUNIT BIT61-RELATED"/>
    <property type="match status" value="1"/>
</dbReference>
<protein>
    <recommendedName>
        <fullName evidence="5">Proline-rich protein 5</fullName>
    </recommendedName>
</protein>
<evidence type="ECO:0000256" key="1">
    <source>
        <dbReference type="ARBA" id="ARBA00010453"/>
    </source>
</evidence>
<dbReference type="OrthoDB" id="2290221at2759"/>